<evidence type="ECO:0000256" key="3">
    <source>
        <dbReference type="ARBA" id="ARBA00022729"/>
    </source>
</evidence>
<evidence type="ECO:0000256" key="2">
    <source>
        <dbReference type="ARBA" id="ARBA00006275"/>
    </source>
</evidence>
<dbReference type="EMBL" id="FQTV01000016">
    <property type="protein sequence ID" value="SHF87904.1"/>
    <property type="molecule type" value="Genomic_DNA"/>
</dbReference>
<dbReference type="Pfam" id="PF14322">
    <property type="entry name" value="SusD-like_3"/>
    <property type="match status" value="1"/>
</dbReference>
<dbReference type="Gene3D" id="1.25.40.390">
    <property type="match status" value="1"/>
</dbReference>
<feature type="chain" id="PRO_5012499852" evidence="6">
    <location>
        <begin position="21"/>
        <end position="538"/>
    </location>
</feature>
<evidence type="ECO:0000256" key="4">
    <source>
        <dbReference type="ARBA" id="ARBA00023136"/>
    </source>
</evidence>
<sequence>MKTIKSIIFSCAVLVTSAFYTSCNELELSPIDYYASGNFWNTVPQVQAYMNGIHMDLRSTSFNRNFVLGEARGGTNKSGTSSLNTSINYDRIKENNLDASNTGTSSWAGLYGNIFDCNLVIQKVEGTSLQEENKAAIDYALAQAYGIRAMYYFYLYRTYGGVPLIDRVKVLDGKVSPEDLYTGRSTPKQVMDFIKADLQKSLDYFGTNETINGTKSFWSKAATTMLSAEVYLWSAKVSLGDQTPAADDLTKAETYLNTIKNDSRFGLLPSYSTIFSAVSTDKGNKEIIFTIRYAEGEATNSAGEFVYANPNGGFIGTVYGRNNKVIATDTLNLKGSGWQRNEYMPSLWQAFNANDSRRDATFLEFYKADGSLMGTVLKKNLGFVNASNVRIFCGDEPMYRYADVLLLLAEVENMKGGDVAQYINQVRARAYGAKWDANLYGYTNSDFKTNELAILHERDLEFVNEGTRWFDVCRMKDAKDGKPLVFDAAASYKGTPILNYATEKHKLLWPVDVATLNADPKLKQTPGYTDLNQQTESW</sequence>
<organism evidence="9 10">
    <name type="scientific">Bacteroides luti</name>
    <dbReference type="NCBI Taxonomy" id="1297750"/>
    <lineage>
        <taxon>Bacteria</taxon>
        <taxon>Pseudomonadati</taxon>
        <taxon>Bacteroidota</taxon>
        <taxon>Bacteroidia</taxon>
        <taxon>Bacteroidales</taxon>
        <taxon>Bacteroidaceae</taxon>
        <taxon>Bacteroides</taxon>
    </lineage>
</organism>
<dbReference type="Proteomes" id="UP000184509">
    <property type="component" value="Unassembled WGS sequence"/>
</dbReference>
<dbReference type="GO" id="GO:0009279">
    <property type="term" value="C:cell outer membrane"/>
    <property type="evidence" value="ECO:0007669"/>
    <property type="project" value="UniProtKB-SubCell"/>
</dbReference>
<evidence type="ECO:0000259" key="7">
    <source>
        <dbReference type="Pfam" id="PF07980"/>
    </source>
</evidence>
<name>A0A1M5F8M1_9BACE</name>
<dbReference type="CDD" id="cd08977">
    <property type="entry name" value="SusD"/>
    <property type="match status" value="1"/>
</dbReference>
<dbReference type="SUPFAM" id="SSF48452">
    <property type="entry name" value="TPR-like"/>
    <property type="match status" value="1"/>
</dbReference>
<evidence type="ECO:0000256" key="5">
    <source>
        <dbReference type="ARBA" id="ARBA00023237"/>
    </source>
</evidence>
<evidence type="ECO:0000259" key="8">
    <source>
        <dbReference type="Pfam" id="PF14322"/>
    </source>
</evidence>
<feature type="domain" description="RagB/SusD" evidence="7">
    <location>
        <begin position="394"/>
        <end position="528"/>
    </location>
</feature>
<dbReference type="AlphaFoldDB" id="A0A1M5F8M1"/>
<dbReference type="Pfam" id="PF07980">
    <property type="entry name" value="SusD_RagB"/>
    <property type="match status" value="1"/>
</dbReference>
<keyword evidence="4" id="KW-0472">Membrane</keyword>
<protein>
    <submittedName>
        <fullName evidence="9">Starch-binding associating with outer membrane</fullName>
    </submittedName>
</protein>
<comment type="subcellular location">
    <subcellularLocation>
        <location evidence="1">Cell outer membrane</location>
    </subcellularLocation>
</comment>
<comment type="similarity">
    <text evidence="2">Belongs to the SusD family.</text>
</comment>
<evidence type="ECO:0000313" key="9">
    <source>
        <dbReference type="EMBL" id="SHF87904.1"/>
    </source>
</evidence>
<gene>
    <name evidence="9" type="ORF">SAMN05444405_1169</name>
</gene>
<reference evidence="10" key="1">
    <citation type="submission" date="2016-11" db="EMBL/GenBank/DDBJ databases">
        <authorList>
            <person name="Varghese N."/>
            <person name="Submissions S."/>
        </authorList>
    </citation>
    <scope>NUCLEOTIDE SEQUENCE [LARGE SCALE GENOMIC DNA]</scope>
    <source>
        <strain evidence="10">DSM 26991</strain>
    </source>
</reference>
<keyword evidence="10" id="KW-1185">Reference proteome</keyword>
<proteinExistence type="inferred from homology"/>
<evidence type="ECO:0000313" key="10">
    <source>
        <dbReference type="Proteomes" id="UP000184509"/>
    </source>
</evidence>
<keyword evidence="3 6" id="KW-0732">Signal</keyword>
<accession>A0A1M5F8M1</accession>
<dbReference type="InterPro" id="IPR011990">
    <property type="entry name" value="TPR-like_helical_dom_sf"/>
</dbReference>
<evidence type="ECO:0000256" key="1">
    <source>
        <dbReference type="ARBA" id="ARBA00004442"/>
    </source>
</evidence>
<dbReference type="STRING" id="1297750.SAMN05444405_1169"/>
<dbReference type="OrthoDB" id="1016139at2"/>
<feature type="domain" description="SusD-like N-terminal" evidence="8">
    <location>
        <begin position="80"/>
        <end position="232"/>
    </location>
</feature>
<feature type="signal peptide" evidence="6">
    <location>
        <begin position="1"/>
        <end position="20"/>
    </location>
</feature>
<evidence type="ECO:0000256" key="6">
    <source>
        <dbReference type="SAM" id="SignalP"/>
    </source>
</evidence>
<keyword evidence="5" id="KW-0998">Cell outer membrane</keyword>
<dbReference type="InterPro" id="IPR012944">
    <property type="entry name" value="SusD_RagB_dom"/>
</dbReference>
<dbReference type="RefSeq" id="WP_073403234.1">
    <property type="nucleotide sequence ID" value="NZ_FQTV01000016.1"/>
</dbReference>
<dbReference type="InterPro" id="IPR033985">
    <property type="entry name" value="SusD-like_N"/>
</dbReference>